<proteinExistence type="predicted"/>
<accession>A0A151S410</accession>
<dbReference type="EMBL" id="KQ483474">
    <property type="protein sequence ID" value="KYP49546.1"/>
    <property type="molecule type" value="Genomic_DNA"/>
</dbReference>
<dbReference type="OMA" id="TIVRPKY"/>
<dbReference type="PANTHER" id="PTHR46148:SF52">
    <property type="entry name" value="OS04G0603800 PROTEIN"/>
    <property type="match status" value="1"/>
</dbReference>
<sequence>MKHYADQKRLPHPFRVGDYVLVKLRPYCQATAKNKRTSKLAQRFYGPFRVVTQIGDVAFQLDLPDGAQIHPVFHVSKLKLFKNSAVTPALELLPATCHNQPKLQPLAVVDWRESPRSGAREALIQWQGLFPEDATWEDLEMLLEEYPTLHLEDKVFFEGKGDVMTHGNEAKNCTEAEDCGSDFTTSPMLGNRPKRTIVRPKYFEDYD</sequence>
<dbReference type="Pfam" id="PF24626">
    <property type="entry name" value="SH3_Tf2-1"/>
    <property type="match status" value="1"/>
</dbReference>
<organism evidence="2 3">
    <name type="scientific">Cajanus cajan</name>
    <name type="common">Pigeon pea</name>
    <name type="synonym">Cajanus indicus</name>
    <dbReference type="NCBI Taxonomy" id="3821"/>
    <lineage>
        <taxon>Eukaryota</taxon>
        <taxon>Viridiplantae</taxon>
        <taxon>Streptophyta</taxon>
        <taxon>Embryophyta</taxon>
        <taxon>Tracheophyta</taxon>
        <taxon>Spermatophyta</taxon>
        <taxon>Magnoliopsida</taxon>
        <taxon>eudicotyledons</taxon>
        <taxon>Gunneridae</taxon>
        <taxon>Pentapetalae</taxon>
        <taxon>rosids</taxon>
        <taxon>fabids</taxon>
        <taxon>Fabales</taxon>
        <taxon>Fabaceae</taxon>
        <taxon>Papilionoideae</taxon>
        <taxon>50 kb inversion clade</taxon>
        <taxon>NPAAA clade</taxon>
        <taxon>indigoferoid/millettioid clade</taxon>
        <taxon>Phaseoleae</taxon>
        <taxon>Cajanus</taxon>
    </lineage>
</organism>
<gene>
    <name evidence="2" type="ORF">KK1_028742</name>
</gene>
<evidence type="ECO:0000259" key="1">
    <source>
        <dbReference type="Pfam" id="PF24626"/>
    </source>
</evidence>
<dbReference type="InterPro" id="IPR016197">
    <property type="entry name" value="Chromo-like_dom_sf"/>
</dbReference>
<dbReference type="InterPro" id="IPR056924">
    <property type="entry name" value="SH3_Tf2-1"/>
</dbReference>
<dbReference type="PANTHER" id="PTHR46148">
    <property type="entry name" value="CHROMO DOMAIN-CONTAINING PROTEIN"/>
    <property type="match status" value="1"/>
</dbReference>
<evidence type="ECO:0000313" key="3">
    <source>
        <dbReference type="Proteomes" id="UP000075243"/>
    </source>
</evidence>
<dbReference type="AlphaFoldDB" id="A0A151S410"/>
<evidence type="ECO:0000313" key="2">
    <source>
        <dbReference type="EMBL" id="KYP49546.1"/>
    </source>
</evidence>
<feature type="domain" description="Tf2-1-like SH3-like" evidence="1">
    <location>
        <begin position="17"/>
        <end position="81"/>
    </location>
</feature>
<dbReference type="Gramene" id="C.cajan_26906.t">
    <property type="protein sequence ID" value="C.cajan_26906.t.cds1"/>
    <property type="gene ID" value="C.cajan_26906"/>
</dbReference>
<protein>
    <recommendedName>
        <fullName evidence="1">Tf2-1-like SH3-like domain-containing protein</fullName>
    </recommendedName>
</protein>
<keyword evidence="3" id="KW-1185">Reference proteome</keyword>
<reference evidence="2" key="1">
    <citation type="journal article" date="2012" name="Nat. Biotechnol.">
        <title>Draft genome sequence of pigeonpea (Cajanus cajan), an orphan legume crop of resource-poor farmers.</title>
        <authorList>
            <person name="Varshney R.K."/>
            <person name="Chen W."/>
            <person name="Li Y."/>
            <person name="Bharti A.K."/>
            <person name="Saxena R.K."/>
            <person name="Schlueter J.A."/>
            <person name="Donoghue M.T."/>
            <person name="Azam S."/>
            <person name="Fan G."/>
            <person name="Whaley A.M."/>
            <person name="Farmer A.D."/>
            <person name="Sheridan J."/>
            <person name="Iwata A."/>
            <person name="Tuteja R."/>
            <person name="Penmetsa R.V."/>
            <person name="Wu W."/>
            <person name="Upadhyaya H.D."/>
            <person name="Yang S.P."/>
            <person name="Shah T."/>
            <person name="Saxena K.B."/>
            <person name="Michael T."/>
            <person name="McCombie W.R."/>
            <person name="Yang B."/>
            <person name="Zhang G."/>
            <person name="Yang H."/>
            <person name="Wang J."/>
            <person name="Spillane C."/>
            <person name="Cook D.R."/>
            <person name="May G.D."/>
            <person name="Xu X."/>
            <person name="Jackson S.A."/>
        </authorList>
    </citation>
    <scope>NUCLEOTIDE SEQUENCE [LARGE SCALE GENOMIC DNA]</scope>
</reference>
<dbReference type="Proteomes" id="UP000075243">
    <property type="component" value="Unassembled WGS sequence"/>
</dbReference>
<name>A0A151S410_CAJCA</name>
<dbReference type="SUPFAM" id="SSF54160">
    <property type="entry name" value="Chromo domain-like"/>
    <property type="match status" value="1"/>
</dbReference>